<name>A0A9N9SUJ9_DIABA</name>
<evidence type="ECO:0000256" key="2">
    <source>
        <dbReference type="SAM" id="MobiDB-lite"/>
    </source>
</evidence>
<keyword evidence="4" id="KW-1185">Reference proteome</keyword>
<feature type="region of interest" description="Disordered" evidence="2">
    <location>
        <begin position="30"/>
        <end position="49"/>
    </location>
</feature>
<dbReference type="Proteomes" id="UP001153709">
    <property type="component" value="Chromosome 2"/>
</dbReference>
<proteinExistence type="predicted"/>
<dbReference type="OrthoDB" id="10051617at2759"/>
<feature type="compositionally biased region" description="Basic residues" evidence="2">
    <location>
        <begin position="360"/>
        <end position="373"/>
    </location>
</feature>
<feature type="region of interest" description="Disordered" evidence="2">
    <location>
        <begin position="337"/>
        <end position="374"/>
    </location>
</feature>
<dbReference type="AlphaFoldDB" id="A0A9N9SUJ9"/>
<evidence type="ECO:0000313" key="4">
    <source>
        <dbReference type="Proteomes" id="UP001153709"/>
    </source>
</evidence>
<dbReference type="EMBL" id="OU898277">
    <property type="protein sequence ID" value="CAG9829731.1"/>
    <property type="molecule type" value="Genomic_DNA"/>
</dbReference>
<evidence type="ECO:0000313" key="3">
    <source>
        <dbReference type="EMBL" id="CAG9829731.1"/>
    </source>
</evidence>
<evidence type="ECO:0000256" key="1">
    <source>
        <dbReference type="SAM" id="Coils"/>
    </source>
</evidence>
<gene>
    <name evidence="3" type="ORF">DIABBA_LOCUS3500</name>
</gene>
<protein>
    <recommendedName>
        <fullName evidence="5">Swi5-dependent recombination DNA repair protein 1 homolog</fullName>
    </recommendedName>
</protein>
<feature type="coiled-coil region" evidence="1">
    <location>
        <begin position="402"/>
        <end position="429"/>
    </location>
</feature>
<organism evidence="3 4">
    <name type="scientific">Diabrotica balteata</name>
    <name type="common">Banded cucumber beetle</name>
    <dbReference type="NCBI Taxonomy" id="107213"/>
    <lineage>
        <taxon>Eukaryota</taxon>
        <taxon>Metazoa</taxon>
        <taxon>Ecdysozoa</taxon>
        <taxon>Arthropoda</taxon>
        <taxon>Hexapoda</taxon>
        <taxon>Insecta</taxon>
        <taxon>Pterygota</taxon>
        <taxon>Neoptera</taxon>
        <taxon>Endopterygota</taxon>
        <taxon>Coleoptera</taxon>
        <taxon>Polyphaga</taxon>
        <taxon>Cucujiformia</taxon>
        <taxon>Chrysomeloidea</taxon>
        <taxon>Chrysomelidae</taxon>
        <taxon>Galerucinae</taxon>
        <taxon>Diabroticina</taxon>
        <taxon>Diabroticites</taxon>
        <taxon>Diabrotica</taxon>
    </lineage>
</organism>
<keyword evidence="1" id="KW-0175">Coiled coil</keyword>
<sequence>MSLTPGNVSKISPYATGISKSLLTPCRRVGLSRKRKTPSSSTKLLSNDLNNSNSSLLEQTISETTPINKKTNVIRKSKVVFDSHKETTFEDSEIVKTEHRAKKSLNKCFKKETHVVEIYKESIEHINSSKEVENISKQEPVNIGKSSVSISNKEFKGYETVSLDHQPLYNNEIEKINGNICKSFNSLHVKNDSISKVNSISCEFNDLEDQTVNIEYCKENISEKGIKSSTFKKDHNEIITDKVNEQVNTDVGCDIKVQEDLAKLKAHEKTILAEKNESNVIKDCKIYIPKLSEEDISTLRGDPTPIPFSDDEEEEIITVKKKKKTILLDDDEDDFHEVSKKNHQKASTQSPKKLNDKKSSKGKKSSKEKKKISRISSIASVSTIEDDDDAFTSTPDREKNEKQDLIVKVKALENIIRDKKAKLDTLRRASVYKSKHNIEELKIITEKWRQGCIFGLNGLLSQLQTHGPIDMSTLLRNLQIPNEVITKVFVGVT</sequence>
<accession>A0A9N9SUJ9</accession>
<reference evidence="3" key="1">
    <citation type="submission" date="2022-01" db="EMBL/GenBank/DDBJ databases">
        <authorList>
            <person name="King R."/>
        </authorList>
    </citation>
    <scope>NUCLEOTIDE SEQUENCE</scope>
</reference>
<feature type="compositionally biased region" description="Low complexity" evidence="2">
    <location>
        <begin position="38"/>
        <end position="49"/>
    </location>
</feature>
<evidence type="ECO:0008006" key="5">
    <source>
        <dbReference type="Google" id="ProtNLM"/>
    </source>
</evidence>